<evidence type="ECO:0000256" key="3">
    <source>
        <dbReference type="ARBA" id="ARBA00022490"/>
    </source>
</evidence>
<feature type="region of interest" description="Disordered" evidence="6">
    <location>
        <begin position="171"/>
        <end position="195"/>
    </location>
</feature>
<dbReference type="InterPro" id="IPR027012">
    <property type="entry name" value="Enkurin_dom"/>
</dbReference>
<evidence type="ECO:0000256" key="4">
    <source>
        <dbReference type="ARBA" id="ARBA00023212"/>
    </source>
</evidence>
<dbReference type="Proteomes" id="UP001497497">
    <property type="component" value="Unassembled WGS sequence"/>
</dbReference>
<evidence type="ECO:0000256" key="1">
    <source>
        <dbReference type="ARBA" id="ARBA00004138"/>
    </source>
</evidence>
<comment type="caution">
    <text evidence="8">The sequence shown here is derived from an EMBL/GenBank/DDBJ whole genome shotgun (WGS) entry which is preliminary data.</text>
</comment>
<keyword evidence="9" id="KW-1185">Reference proteome</keyword>
<dbReference type="GO" id="GO:0005881">
    <property type="term" value="C:cytoplasmic microtubule"/>
    <property type="evidence" value="ECO:0007669"/>
    <property type="project" value="TreeGrafter"/>
</dbReference>
<dbReference type="PROSITE" id="PS51665">
    <property type="entry name" value="ENKURIN"/>
    <property type="match status" value="1"/>
</dbReference>
<dbReference type="GO" id="GO:0005929">
    <property type="term" value="C:cilium"/>
    <property type="evidence" value="ECO:0007669"/>
    <property type="project" value="UniProtKB-SubCell"/>
</dbReference>
<evidence type="ECO:0000313" key="8">
    <source>
        <dbReference type="EMBL" id="CAL1530716.1"/>
    </source>
</evidence>
<keyword evidence="4" id="KW-0206">Cytoskeleton</keyword>
<feature type="domain" description="Enkurin" evidence="7">
    <location>
        <begin position="164"/>
        <end position="256"/>
    </location>
</feature>
<organism evidence="8 9">
    <name type="scientific">Lymnaea stagnalis</name>
    <name type="common">Great pond snail</name>
    <name type="synonym">Helix stagnalis</name>
    <dbReference type="NCBI Taxonomy" id="6523"/>
    <lineage>
        <taxon>Eukaryota</taxon>
        <taxon>Metazoa</taxon>
        <taxon>Spiralia</taxon>
        <taxon>Lophotrochozoa</taxon>
        <taxon>Mollusca</taxon>
        <taxon>Gastropoda</taxon>
        <taxon>Heterobranchia</taxon>
        <taxon>Euthyneura</taxon>
        <taxon>Panpulmonata</taxon>
        <taxon>Hygrophila</taxon>
        <taxon>Lymnaeoidea</taxon>
        <taxon>Lymnaeidae</taxon>
        <taxon>Lymnaea</taxon>
    </lineage>
</organism>
<evidence type="ECO:0000259" key="7">
    <source>
        <dbReference type="PROSITE" id="PS51665"/>
    </source>
</evidence>
<name>A0AAV2HAB5_LYMST</name>
<dbReference type="AlphaFoldDB" id="A0AAV2HAB5"/>
<evidence type="ECO:0000256" key="6">
    <source>
        <dbReference type="SAM" id="MobiDB-lite"/>
    </source>
</evidence>
<sequence>MRSNFDFHTKNQLNENVRRLREIQRRCKQKQEEKQEPVKVLWKSEKYSNVESKIKMDVEKPYTSRPSSANFLRAHSRAGPPVKLESRPVTPDVTDKTTVPPASTAQDVKLIRHDWNFIKVNGMNAKKVGIHRPPSLTALDDYKKRQEELLNHHQFGEVPDYLRKRKSQWREKEENRIANTPDPAMPSGHRQLPEKERRETLDLLLAKQTDIINQMQRLPIGADTIRVKQQRQSLEKQLNEVEEAIKIFSRPKVFVRVES</sequence>
<dbReference type="PANTHER" id="PTHR21490">
    <property type="entry name" value="ENKURIN-RELATED"/>
    <property type="match status" value="1"/>
</dbReference>
<reference evidence="8 9" key="1">
    <citation type="submission" date="2024-04" db="EMBL/GenBank/DDBJ databases">
        <authorList>
            <consortium name="Genoscope - CEA"/>
            <person name="William W."/>
        </authorList>
    </citation>
    <scope>NUCLEOTIDE SEQUENCE [LARGE SCALE GENOMIC DNA]</scope>
</reference>
<evidence type="ECO:0000313" key="9">
    <source>
        <dbReference type="Proteomes" id="UP001497497"/>
    </source>
</evidence>
<proteinExistence type="predicted"/>
<evidence type="ECO:0000256" key="2">
    <source>
        <dbReference type="ARBA" id="ARBA00004245"/>
    </source>
</evidence>
<keyword evidence="5" id="KW-0966">Cell projection</keyword>
<dbReference type="InterPro" id="IPR052102">
    <property type="entry name" value="Enkurin_domain-protein"/>
</dbReference>
<dbReference type="PANTHER" id="PTHR21490:SF2">
    <property type="entry name" value="ENKURIN DOMAIN-CONTAINING PROTEIN 1"/>
    <property type="match status" value="1"/>
</dbReference>
<protein>
    <recommendedName>
        <fullName evidence="7">Enkurin domain-containing protein</fullName>
    </recommendedName>
</protein>
<feature type="region of interest" description="Disordered" evidence="6">
    <location>
        <begin position="78"/>
        <end position="100"/>
    </location>
</feature>
<gene>
    <name evidence="8" type="ORF">GSLYS_00004841001</name>
</gene>
<dbReference type="EMBL" id="CAXITT010000074">
    <property type="protein sequence ID" value="CAL1530716.1"/>
    <property type="molecule type" value="Genomic_DNA"/>
</dbReference>
<comment type="subcellular location">
    <subcellularLocation>
        <location evidence="1">Cell projection</location>
        <location evidence="1">Cilium</location>
    </subcellularLocation>
    <subcellularLocation>
        <location evidence="2">Cytoplasm</location>
        <location evidence="2">Cytoskeleton</location>
    </subcellularLocation>
</comment>
<feature type="compositionally biased region" description="Low complexity" evidence="6">
    <location>
        <begin position="88"/>
        <end position="100"/>
    </location>
</feature>
<evidence type="ECO:0000256" key="5">
    <source>
        <dbReference type="ARBA" id="ARBA00023273"/>
    </source>
</evidence>
<dbReference type="Pfam" id="PF13864">
    <property type="entry name" value="Enkurin"/>
    <property type="match status" value="1"/>
</dbReference>
<keyword evidence="3" id="KW-0963">Cytoplasm</keyword>
<accession>A0AAV2HAB5</accession>